<dbReference type="AlphaFoldDB" id="A0A0D6XSC5"/>
<dbReference type="Pfam" id="PF09685">
    <property type="entry name" value="MamF_MmsF"/>
    <property type="match status" value="1"/>
</dbReference>
<evidence type="ECO:0000313" key="7">
    <source>
        <dbReference type="EMBL" id="SUM58227.1"/>
    </source>
</evidence>
<dbReference type="EMBL" id="UHDT01000001">
    <property type="protein sequence ID" value="SUM58227.1"/>
    <property type="molecule type" value="Genomic_DNA"/>
</dbReference>
<evidence type="ECO:0000256" key="4">
    <source>
        <dbReference type="ARBA" id="ARBA00023136"/>
    </source>
</evidence>
<evidence type="ECO:0000256" key="5">
    <source>
        <dbReference type="SAM" id="Phobius"/>
    </source>
</evidence>
<comment type="subcellular location">
    <subcellularLocation>
        <location evidence="1">Membrane</location>
        <topology evidence="1">Multi-pass membrane protein</topology>
    </subcellularLocation>
</comment>
<dbReference type="OrthoDB" id="9808930at2"/>
<evidence type="ECO:0000313" key="6">
    <source>
        <dbReference type="EMBL" id="KIX91136.1"/>
    </source>
</evidence>
<sequence>MDTSNPTSQPVYPLQPSDDERLMAVLIYVTGLFTTFIGPLIIWLLKRDDSRFVDIAGKNYINFILSYMIWSAIGLVTLLLLIGFVILPVLTLLSFIFHIVAIVKAYKGEDYLIPLSIRFFS</sequence>
<accession>A0A0D6XSC5</accession>
<feature type="transmembrane region" description="Helical" evidence="5">
    <location>
        <begin position="22"/>
        <end position="45"/>
    </location>
</feature>
<proteinExistence type="predicted"/>
<keyword evidence="3 5" id="KW-1133">Transmembrane helix</keyword>
<evidence type="ECO:0000256" key="1">
    <source>
        <dbReference type="ARBA" id="ARBA00004141"/>
    </source>
</evidence>
<gene>
    <name evidence="7" type="ORF">NCTC13832_01975</name>
    <name evidence="6" type="ORF">TP70_04120</name>
</gene>
<reference evidence="7 9" key="2">
    <citation type="submission" date="2018-06" db="EMBL/GenBank/DDBJ databases">
        <authorList>
            <consortium name="Pathogen Informatics"/>
            <person name="Doyle S."/>
        </authorList>
    </citation>
    <scope>NUCLEOTIDE SEQUENCE [LARGE SCALE GENOMIC DNA]</scope>
    <source>
        <strain evidence="7 9">NCTC13832</strain>
    </source>
</reference>
<organism evidence="7 9">
    <name type="scientific">Staphylococcus microti</name>
    <dbReference type="NCBI Taxonomy" id="569857"/>
    <lineage>
        <taxon>Bacteria</taxon>
        <taxon>Bacillati</taxon>
        <taxon>Bacillota</taxon>
        <taxon>Bacilli</taxon>
        <taxon>Bacillales</taxon>
        <taxon>Staphylococcaceae</taxon>
        <taxon>Staphylococcus</taxon>
    </lineage>
</organism>
<evidence type="ECO:0000313" key="8">
    <source>
        <dbReference type="Proteomes" id="UP000032366"/>
    </source>
</evidence>
<dbReference type="InterPro" id="IPR019109">
    <property type="entry name" value="MamF_MmsF"/>
</dbReference>
<dbReference type="STRING" id="569857.TP70_04120"/>
<evidence type="ECO:0000256" key="3">
    <source>
        <dbReference type="ARBA" id="ARBA00022989"/>
    </source>
</evidence>
<keyword evidence="8" id="KW-1185">Reference proteome</keyword>
<keyword evidence="2 5" id="KW-0812">Transmembrane</keyword>
<dbReference type="Proteomes" id="UP000254100">
    <property type="component" value="Unassembled WGS sequence"/>
</dbReference>
<name>A0A0D6XSC5_9STAP</name>
<dbReference type="RefSeq" id="WP_044359650.1">
    <property type="nucleotide sequence ID" value="NZ_JXWY01000031.1"/>
</dbReference>
<keyword evidence="4 5" id="KW-0472">Membrane</keyword>
<evidence type="ECO:0000313" key="9">
    <source>
        <dbReference type="Proteomes" id="UP000254100"/>
    </source>
</evidence>
<evidence type="ECO:0000256" key="2">
    <source>
        <dbReference type="ARBA" id="ARBA00022692"/>
    </source>
</evidence>
<dbReference type="Proteomes" id="UP000032366">
    <property type="component" value="Unassembled WGS sequence"/>
</dbReference>
<protein>
    <submittedName>
        <fullName evidence="6">Membrane protein</fullName>
    </submittedName>
    <submittedName>
        <fullName evidence="7">Uncharacterized protein conserved in bacteria</fullName>
    </submittedName>
</protein>
<reference evidence="6 8" key="1">
    <citation type="submission" date="2015-01" db="EMBL/GenBank/DDBJ databases">
        <authorList>
            <person name="Guo J."/>
        </authorList>
    </citation>
    <scope>NUCLEOTIDE SEQUENCE [LARGE SCALE GENOMIC DNA]</scope>
    <source>
        <strain evidence="6 8">DSM 22147</strain>
    </source>
</reference>
<dbReference type="EMBL" id="JXWY01000031">
    <property type="protein sequence ID" value="KIX91136.1"/>
    <property type="molecule type" value="Genomic_DNA"/>
</dbReference>